<dbReference type="Proteomes" id="UP000065495">
    <property type="component" value="Chromosome 1"/>
</dbReference>
<dbReference type="RefSeq" id="XP_022673647.1">
    <property type="nucleotide sequence ID" value="XM_022817885.1"/>
</dbReference>
<dbReference type="GeneID" id="34713792"/>
<protein>
    <submittedName>
        <fullName evidence="3">Vacuolar protein sorting-associated protein IST1</fullName>
    </submittedName>
</protein>
<comment type="similarity">
    <text evidence="1">Belongs to the IST1 family.</text>
</comment>
<name>W0T2D8_KLUMD</name>
<dbReference type="PANTHER" id="PTHR12161">
    <property type="entry name" value="IST1 FAMILY MEMBER"/>
    <property type="match status" value="1"/>
</dbReference>
<evidence type="ECO:0000256" key="1">
    <source>
        <dbReference type="ARBA" id="ARBA00005536"/>
    </source>
</evidence>
<dbReference type="AlphaFoldDB" id="W0T2D8"/>
<organism evidence="3 4">
    <name type="scientific">Kluyveromyces marxianus (strain DMKU3-1042 / BCC 29191 / NBRC 104275)</name>
    <name type="common">Yeast</name>
    <name type="synonym">Candida kefyr</name>
    <dbReference type="NCBI Taxonomy" id="1003335"/>
    <lineage>
        <taxon>Eukaryota</taxon>
        <taxon>Fungi</taxon>
        <taxon>Dikarya</taxon>
        <taxon>Ascomycota</taxon>
        <taxon>Saccharomycotina</taxon>
        <taxon>Saccharomycetes</taxon>
        <taxon>Saccharomycetales</taxon>
        <taxon>Saccharomycetaceae</taxon>
        <taxon>Kluyveromyces</taxon>
    </lineage>
</organism>
<gene>
    <name evidence="3" type="primary">IST1</name>
    <name evidence="3" type="ORF">KLMA_10110</name>
</gene>
<dbReference type="PANTHER" id="PTHR12161:SF5">
    <property type="entry name" value="IST1 HOMOLOG"/>
    <property type="match status" value="1"/>
</dbReference>
<dbReference type="FunFam" id="1.20.1260.60:FF:000002">
    <property type="entry name" value="Vacuolar protein sorting-associated protein IST1"/>
    <property type="match status" value="1"/>
</dbReference>
<evidence type="ECO:0000313" key="4">
    <source>
        <dbReference type="Proteomes" id="UP000065495"/>
    </source>
</evidence>
<sequence>MSHQQHGVMKLKALLTMSIQRLRYAQEKQQALAKQSRRNVAKLLSDGKEQKAHYRVEGLINDDIHIELLEILELYCELLHARVAILNTIHDEITLIESHTDDGINEAVRALVYASLYTPEIRELGQIKDSLGVKFGIGFLKAILDEKIGVPQKVLQKCSPALPKQDLVELYLREIAKTYDVPYSALEESDDLEQSLDEAKDEYSSEGVSEDDSGADSEDGKPILAVNNDELGDDKHPIVIKKPRQNSETLDKKLKIPSEMVKDVKVSHGKNKTVSNDSIDELRKRFEALRR</sequence>
<evidence type="ECO:0000313" key="3">
    <source>
        <dbReference type="EMBL" id="BAO37732.1"/>
    </source>
</evidence>
<dbReference type="KEGG" id="kmx:KLMA_10110"/>
<dbReference type="EMBL" id="AP012213">
    <property type="protein sequence ID" value="BAO37732.1"/>
    <property type="molecule type" value="Genomic_DNA"/>
</dbReference>
<accession>W0T2D8</accession>
<reference evidence="3 4" key="1">
    <citation type="journal article" date="2015" name="Biotechnol. Biofuels">
        <title>Genetic basis of the highly efficient yeast Kluyveromyces marxianus: complete genome sequence and transcriptome analyses.</title>
        <authorList>
            <person name="Lertwattanasakul N."/>
            <person name="Kosaka T."/>
            <person name="Hosoyama A."/>
            <person name="Suzuki Y."/>
            <person name="Rodrussamee N."/>
            <person name="Matsutani M."/>
            <person name="Murata M."/>
            <person name="Fujimoto N."/>
            <person name="Suprayogi"/>
            <person name="Tsuchikane K."/>
            <person name="Limtong S."/>
            <person name="Fujita N."/>
            <person name="Yamada M."/>
        </authorList>
    </citation>
    <scope>NUCLEOTIDE SEQUENCE [LARGE SCALE GENOMIC DNA]</scope>
    <source>
        <strain evidence="4">DMKU3-1042 / BCC 29191 / NBRC 104275</strain>
    </source>
</reference>
<dbReference type="GO" id="GO:0015031">
    <property type="term" value="P:protein transport"/>
    <property type="evidence" value="ECO:0007669"/>
    <property type="project" value="InterPro"/>
</dbReference>
<dbReference type="InterPro" id="IPR005061">
    <property type="entry name" value="Ist1"/>
</dbReference>
<dbReference type="InterPro" id="IPR042277">
    <property type="entry name" value="IST1-like"/>
</dbReference>
<proteinExistence type="inferred from homology"/>
<dbReference type="Gene3D" id="1.20.1260.60">
    <property type="entry name" value="Vacuolar protein sorting-associated protein Ist1"/>
    <property type="match status" value="1"/>
</dbReference>
<evidence type="ECO:0000256" key="2">
    <source>
        <dbReference type="SAM" id="MobiDB-lite"/>
    </source>
</evidence>
<dbReference type="OrthoDB" id="29853at2759"/>
<dbReference type="VEuPathDB" id="FungiDB:KLMA_10110"/>
<feature type="region of interest" description="Disordered" evidence="2">
    <location>
        <begin position="190"/>
        <end position="253"/>
    </location>
</feature>
<dbReference type="Pfam" id="PF03398">
    <property type="entry name" value="Ist1"/>
    <property type="match status" value="1"/>
</dbReference>
<feature type="compositionally biased region" description="Acidic residues" evidence="2">
    <location>
        <begin position="208"/>
        <end position="217"/>
    </location>
</feature>